<name>A0A1U8QAY8_NELNU</name>
<dbReference type="GO" id="GO:0004674">
    <property type="term" value="F:protein serine/threonine kinase activity"/>
    <property type="evidence" value="ECO:0007669"/>
    <property type="project" value="UniProtKB-KW"/>
</dbReference>
<comment type="subcellular location">
    <subcellularLocation>
        <location evidence="1">Cell membrane</location>
        <topology evidence="1">Single-pass type I membrane protein</topology>
    </subcellularLocation>
</comment>
<dbReference type="Pfam" id="PF01453">
    <property type="entry name" value="B_lectin"/>
    <property type="match status" value="1"/>
</dbReference>
<evidence type="ECO:0000256" key="9">
    <source>
        <dbReference type="ARBA" id="ARBA00022741"/>
    </source>
</evidence>
<dbReference type="OMA" id="CEFDHRF"/>
<keyword evidence="10 19" id="KW-0418">Kinase</keyword>
<dbReference type="OrthoDB" id="733107at2759"/>
<keyword evidence="7" id="KW-0430">Lectin</keyword>
<keyword evidence="6" id="KW-0732">Signal</keyword>
<evidence type="ECO:0000256" key="6">
    <source>
        <dbReference type="ARBA" id="ARBA00022729"/>
    </source>
</evidence>
<evidence type="ECO:0000256" key="4">
    <source>
        <dbReference type="ARBA" id="ARBA00022679"/>
    </source>
</evidence>
<keyword evidence="3 19" id="KW-0723">Serine/threonine-protein kinase</keyword>
<dbReference type="GO" id="GO:0048544">
    <property type="term" value="P:recognition of pollen"/>
    <property type="evidence" value="ECO:0007669"/>
    <property type="project" value="InterPro"/>
</dbReference>
<dbReference type="Gene3D" id="2.90.10.10">
    <property type="entry name" value="Bulb-type lectin domain"/>
    <property type="match status" value="2"/>
</dbReference>
<evidence type="ECO:0000313" key="21">
    <source>
        <dbReference type="RefSeq" id="XP_019055948.1"/>
    </source>
</evidence>
<dbReference type="SUPFAM" id="SSF56112">
    <property type="entry name" value="Protein kinase-like (PK-like)"/>
    <property type="match status" value="1"/>
</dbReference>
<comment type="catalytic activity">
    <reaction evidence="17 19">
        <text>L-threonyl-[protein] + ATP = O-phospho-L-threonyl-[protein] + ADP + H(+)</text>
        <dbReference type="Rhea" id="RHEA:46608"/>
        <dbReference type="Rhea" id="RHEA-COMP:11060"/>
        <dbReference type="Rhea" id="RHEA-COMP:11605"/>
        <dbReference type="ChEBI" id="CHEBI:15378"/>
        <dbReference type="ChEBI" id="CHEBI:30013"/>
        <dbReference type="ChEBI" id="CHEBI:30616"/>
        <dbReference type="ChEBI" id="CHEBI:61977"/>
        <dbReference type="ChEBI" id="CHEBI:456216"/>
        <dbReference type="EC" id="2.7.11.1"/>
    </reaction>
</comment>
<evidence type="ECO:0000313" key="20">
    <source>
        <dbReference type="Proteomes" id="UP000189703"/>
    </source>
</evidence>
<evidence type="ECO:0000256" key="12">
    <source>
        <dbReference type="ARBA" id="ARBA00022989"/>
    </source>
</evidence>
<dbReference type="PROSITE" id="PS50011">
    <property type="entry name" value="PROTEIN_KINASE_DOM"/>
    <property type="match status" value="1"/>
</dbReference>
<dbReference type="PIRSF" id="PIRSF000641">
    <property type="entry name" value="SRK"/>
    <property type="match status" value="1"/>
</dbReference>
<evidence type="ECO:0000256" key="13">
    <source>
        <dbReference type="ARBA" id="ARBA00023136"/>
    </source>
</evidence>
<dbReference type="Proteomes" id="UP000189703">
    <property type="component" value="Unplaced"/>
</dbReference>
<dbReference type="GO" id="GO:0106310">
    <property type="term" value="F:protein serine kinase activity"/>
    <property type="evidence" value="ECO:0007669"/>
    <property type="project" value="RHEA"/>
</dbReference>
<keyword evidence="8" id="KW-0677">Repeat</keyword>
<dbReference type="AlphaFoldDB" id="A0A1U8QAY8"/>
<keyword evidence="15" id="KW-0675">Receptor</keyword>
<comment type="similarity">
    <text evidence="19">Belongs to the protein kinase superfamily. Ser/Thr protein kinase family.</text>
</comment>
<dbReference type="GO" id="GO:0005886">
    <property type="term" value="C:plasma membrane"/>
    <property type="evidence" value="ECO:0007669"/>
    <property type="project" value="UniProtKB-SubCell"/>
</dbReference>
<dbReference type="GO" id="GO:0030246">
    <property type="term" value="F:carbohydrate binding"/>
    <property type="evidence" value="ECO:0007669"/>
    <property type="project" value="UniProtKB-KW"/>
</dbReference>
<keyword evidence="4 19" id="KW-0808">Transferase</keyword>
<dbReference type="InterPro" id="IPR000719">
    <property type="entry name" value="Prot_kinase_dom"/>
</dbReference>
<keyword evidence="14" id="KW-1015">Disulfide bond</keyword>
<keyword evidence="5" id="KW-0812">Transmembrane</keyword>
<dbReference type="RefSeq" id="XP_019055948.1">
    <property type="nucleotide sequence ID" value="XM_019200403.1"/>
</dbReference>
<dbReference type="SUPFAM" id="SSF51110">
    <property type="entry name" value="alpha-D-mannose-specific plant lectins"/>
    <property type="match status" value="2"/>
</dbReference>
<dbReference type="Gene3D" id="1.10.510.10">
    <property type="entry name" value="Transferase(Phosphotransferase) domain 1"/>
    <property type="match status" value="2"/>
</dbReference>
<evidence type="ECO:0000256" key="8">
    <source>
        <dbReference type="ARBA" id="ARBA00022737"/>
    </source>
</evidence>
<dbReference type="Pfam" id="PF07714">
    <property type="entry name" value="PK_Tyr_Ser-Thr"/>
    <property type="match status" value="1"/>
</dbReference>
<keyword evidence="12" id="KW-1133">Transmembrane helix</keyword>
<gene>
    <name evidence="21" type="primary">LOC104612999</name>
</gene>
<evidence type="ECO:0000256" key="2">
    <source>
        <dbReference type="ARBA" id="ARBA00022475"/>
    </source>
</evidence>
<dbReference type="Pfam" id="PF00954">
    <property type="entry name" value="S_locus_glycop"/>
    <property type="match status" value="1"/>
</dbReference>
<dbReference type="InterPro" id="IPR011009">
    <property type="entry name" value="Kinase-like_dom_sf"/>
</dbReference>
<keyword evidence="20" id="KW-1185">Reference proteome</keyword>
<protein>
    <recommendedName>
        <fullName evidence="19">Receptor-like serine/threonine-protein kinase</fullName>
        <ecNumber evidence="19">2.7.11.1</ecNumber>
    </recommendedName>
</protein>
<evidence type="ECO:0000256" key="14">
    <source>
        <dbReference type="ARBA" id="ARBA00023157"/>
    </source>
</evidence>
<dbReference type="InterPro" id="IPR001245">
    <property type="entry name" value="Ser-Thr/Tyr_kinase_cat_dom"/>
</dbReference>
<evidence type="ECO:0000256" key="3">
    <source>
        <dbReference type="ARBA" id="ARBA00022527"/>
    </source>
</evidence>
<keyword evidence="16" id="KW-0325">Glycoprotein</keyword>
<evidence type="ECO:0000256" key="16">
    <source>
        <dbReference type="ARBA" id="ARBA00023180"/>
    </source>
</evidence>
<dbReference type="GeneID" id="104612999"/>
<evidence type="ECO:0000256" key="18">
    <source>
        <dbReference type="ARBA" id="ARBA00048679"/>
    </source>
</evidence>
<evidence type="ECO:0000256" key="19">
    <source>
        <dbReference type="PIRNR" id="PIRNR000641"/>
    </source>
</evidence>
<dbReference type="Gene3D" id="3.30.200.20">
    <property type="entry name" value="Phosphorylase Kinase, domain 1"/>
    <property type="match status" value="1"/>
</dbReference>
<dbReference type="FunCoup" id="A0A1U8QAY8">
    <property type="interactions" value="527"/>
</dbReference>
<dbReference type="CDD" id="cd00028">
    <property type="entry name" value="B_lectin"/>
    <property type="match status" value="1"/>
</dbReference>
<dbReference type="PROSITE" id="PS50948">
    <property type="entry name" value="PAN"/>
    <property type="match status" value="1"/>
</dbReference>
<proteinExistence type="inferred from homology"/>
<dbReference type="InterPro" id="IPR000858">
    <property type="entry name" value="S_locus_glycoprot_dom"/>
</dbReference>
<dbReference type="GO" id="GO:0005524">
    <property type="term" value="F:ATP binding"/>
    <property type="evidence" value="ECO:0007669"/>
    <property type="project" value="UniProtKB-KW"/>
</dbReference>
<keyword evidence="13" id="KW-0472">Membrane</keyword>
<dbReference type="SMART" id="SM00108">
    <property type="entry name" value="B_lectin"/>
    <property type="match status" value="1"/>
</dbReference>
<dbReference type="EC" id="2.7.11.1" evidence="19"/>
<dbReference type="PANTHER" id="PTHR47974">
    <property type="entry name" value="OS07G0415500 PROTEIN"/>
    <property type="match status" value="1"/>
</dbReference>
<evidence type="ECO:0000256" key="1">
    <source>
        <dbReference type="ARBA" id="ARBA00004251"/>
    </source>
</evidence>
<evidence type="ECO:0000256" key="17">
    <source>
        <dbReference type="ARBA" id="ARBA00047899"/>
    </source>
</evidence>
<accession>A0A1U8QAY8</accession>
<evidence type="ECO:0000256" key="15">
    <source>
        <dbReference type="ARBA" id="ARBA00023170"/>
    </source>
</evidence>
<dbReference type="InterPro" id="IPR036426">
    <property type="entry name" value="Bulb-type_lectin_dom_sf"/>
</dbReference>
<keyword evidence="2" id="KW-1003">Cell membrane</keyword>
<evidence type="ECO:0000256" key="5">
    <source>
        <dbReference type="ARBA" id="ARBA00022692"/>
    </source>
</evidence>
<dbReference type="SMART" id="SM00473">
    <property type="entry name" value="PAN_AP"/>
    <property type="match status" value="1"/>
</dbReference>
<dbReference type="InterPro" id="IPR001480">
    <property type="entry name" value="Bulb-type_lectin_dom"/>
</dbReference>
<dbReference type="FunFam" id="3.30.200.20:FF:000798">
    <property type="entry name" value="G-type lectin S-receptor-like serine/threonine-protein kinase SD3-1"/>
    <property type="match status" value="1"/>
</dbReference>
<dbReference type="InterPro" id="IPR003609">
    <property type="entry name" value="Pan_app"/>
</dbReference>
<comment type="catalytic activity">
    <reaction evidence="18 19">
        <text>L-seryl-[protein] + ATP = O-phospho-L-seryl-[protein] + ADP + H(+)</text>
        <dbReference type="Rhea" id="RHEA:17989"/>
        <dbReference type="Rhea" id="RHEA-COMP:9863"/>
        <dbReference type="Rhea" id="RHEA-COMP:11604"/>
        <dbReference type="ChEBI" id="CHEBI:15378"/>
        <dbReference type="ChEBI" id="CHEBI:29999"/>
        <dbReference type="ChEBI" id="CHEBI:30616"/>
        <dbReference type="ChEBI" id="CHEBI:83421"/>
        <dbReference type="ChEBI" id="CHEBI:456216"/>
        <dbReference type="EC" id="2.7.11.1"/>
    </reaction>
</comment>
<evidence type="ECO:0000256" key="11">
    <source>
        <dbReference type="ARBA" id="ARBA00022840"/>
    </source>
</evidence>
<reference evidence="21" key="1">
    <citation type="submission" date="2025-08" db="UniProtKB">
        <authorList>
            <consortium name="RefSeq"/>
        </authorList>
    </citation>
    <scope>IDENTIFICATION</scope>
</reference>
<evidence type="ECO:0000256" key="7">
    <source>
        <dbReference type="ARBA" id="ARBA00022734"/>
    </source>
</evidence>
<dbReference type="InterPro" id="IPR024171">
    <property type="entry name" value="SRK-like_kinase"/>
</dbReference>
<dbReference type="PROSITE" id="PS50927">
    <property type="entry name" value="BULB_LECTIN"/>
    <property type="match status" value="2"/>
</dbReference>
<dbReference type="eggNOG" id="ENOG502QW3Z">
    <property type="taxonomic scope" value="Eukaryota"/>
</dbReference>
<organism evidence="20 21">
    <name type="scientific">Nelumbo nucifera</name>
    <name type="common">Sacred lotus</name>
    <dbReference type="NCBI Taxonomy" id="4432"/>
    <lineage>
        <taxon>Eukaryota</taxon>
        <taxon>Viridiplantae</taxon>
        <taxon>Streptophyta</taxon>
        <taxon>Embryophyta</taxon>
        <taxon>Tracheophyta</taxon>
        <taxon>Spermatophyta</taxon>
        <taxon>Magnoliopsida</taxon>
        <taxon>Proteales</taxon>
        <taxon>Nelumbonaceae</taxon>
        <taxon>Nelumbo</taxon>
    </lineage>
</organism>
<evidence type="ECO:0000256" key="10">
    <source>
        <dbReference type="ARBA" id="ARBA00022777"/>
    </source>
</evidence>
<keyword evidence="9 19" id="KW-0547">Nucleotide-binding</keyword>
<keyword evidence="11 19" id="KW-0067">ATP-binding</keyword>
<dbReference type="PANTHER" id="PTHR47974:SF13">
    <property type="entry name" value="G-TYPE LECTIN S-RECEPTOR-LIKE SERINE_THREONINE-PROTEIN KINASE SD3-1"/>
    <property type="match status" value="1"/>
</dbReference>
<dbReference type="KEGG" id="nnu:104612999"/>
<dbReference type="FunFam" id="2.90.10.10:FF:000016">
    <property type="entry name" value="G-type lectin S-receptor-like serine/threonine-protein kinase"/>
    <property type="match status" value="1"/>
</dbReference>
<sequence>MFTFSVSPSIFGWVVFHIKMTVLFGFLVFLFSSVVVSQIPQIPLGSKLSVVGNDYWVSPNGDFAFGFFNSSDQPNLYSVGIRFNSNSIPIDKQTVVWVAGADVFVGYHSYLQLTQAGDLVLFDSLKGTIAWTSNTSHLSVTLAFLLDNGNLILQNGDQDVVWQSFSTPSDTLIPGQNLNVGQTLRAASRNSVSSYYSLSFDASGKLKLKWQSDVNYWTGGSTLSAVRATLTSVGALQLHDRKSKPVWSVFGDDHDDSLVSFRFLRLDVDGNLRMYSWVEALGSWQLVWQAIKNQCNVFATCGLCGICVFTDEGSTDCKYPFGSGVDSNLKCLTLYKQKCEPGVTMLTLEHTFLYGIYPHNDTVTRTSLEQCKSSCLEDPQCTSVTVVNDGTAQCLTKLTPHITGYAHPSIKSISFVKMCLDPVAFLPKHRPTSSASPSPLSLLKWSHQFCIPCLIGATMGTLAALVIIQIGIGLCILRRKSIKNTTTLSHMDPNFRGLIILSYREIKDLTGNFKHRLGPKMFKGVLPSNQAVAIKDLKAAVSEKQFRRTVSIISSIHHKNLVKLEGYCCESGQKFLVYEFAKNGSVDKWIEEASLSSKRLTWKKRMEICIGVARAMSYLHTGCREFVSHGNLKWENVLLDAELEAKVTDFGLRRVCGGGASSGGAAEDVANFGDMMVILVSGRQGVKGVAEWAYKEWVEGRAETVVDARIKNVVDSEEVERALRIAFWCIQVDERLRPSMGEVVKVLEGTLLVDPPPPPFVLRRLLVGELLESNLEPENLI</sequence>